<dbReference type="GO" id="GO:0004672">
    <property type="term" value="F:protein kinase activity"/>
    <property type="evidence" value="ECO:0007669"/>
    <property type="project" value="InterPro"/>
</dbReference>
<dbReference type="PANTHER" id="PTHR10566">
    <property type="entry name" value="CHAPERONE-ACTIVITY OF BC1 COMPLEX CABC1 -RELATED"/>
    <property type="match status" value="1"/>
</dbReference>
<dbReference type="Pfam" id="PF03109">
    <property type="entry name" value="ABC1"/>
    <property type="match status" value="1"/>
</dbReference>
<sequence>MLRRIADLMRLARAGWVLSRHDALVPKEYADQVPMPVRLFGSLSRIGAEGRGLRPGQRLAKALAGQGPAYVKLGQLLATRPDIVGFEVANDLTALQDRMEAVPHAVAIAEVEKALGAPIDTLFSTFSEAVAAASVAQVHKARLPSGEEVAVKLLRPGIEKRAAQDFRAFLMGAKIVQRLVPPARRMEPVKFVRTLQSAAEIELDLRIEAGAASELKENLQETEGVRIPDIVWDRTARRVLTLEWVEGVSVSNQEAIMARGVDPSALARLVMRCFLTQALNFGFFHADMHQGNMFVDEQGRLVLIDFGIMGRLDEEARSVFAEILYGFIRRDYRAAAQAHFDAGYVPSHYSVAAFSTALRSVGEPIFGRNAEAVDMSRVLQQLFDVTEVFDMHLRPELVLLQRTMVVVEGVARIIDPRINLWETAEPVVRDYVAERVGPRSLLKSAKRNGEAARRLFEAFPDFAAAAERAAEQILDSGVELSDDTVDRLAAALKGRKRTKREVNAA</sequence>
<protein>
    <submittedName>
        <fullName evidence="10">UbiB</fullName>
    </submittedName>
</protein>
<dbReference type="GO" id="GO:0006744">
    <property type="term" value="P:ubiquinone biosynthetic process"/>
    <property type="evidence" value="ECO:0007669"/>
    <property type="project" value="UniProtKB-UniPathway"/>
</dbReference>
<evidence type="ECO:0000256" key="3">
    <source>
        <dbReference type="ARBA" id="ARBA00022475"/>
    </source>
</evidence>
<keyword evidence="4" id="KW-0997">Cell inner membrane</keyword>
<gene>
    <name evidence="10" type="ordered locus">PB2503_04622</name>
</gene>
<evidence type="ECO:0000256" key="8">
    <source>
        <dbReference type="ARBA" id="ARBA00023136"/>
    </source>
</evidence>
<proteinExistence type="inferred from homology"/>
<dbReference type="Proteomes" id="UP000001302">
    <property type="component" value="Chromosome"/>
</dbReference>
<evidence type="ECO:0000256" key="2">
    <source>
        <dbReference type="ARBA" id="ARBA00009670"/>
    </source>
</evidence>
<keyword evidence="11" id="KW-1185">Reference proteome</keyword>
<keyword evidence="5" id="KW-0831">Ubiquinone biosynthesis</keyword>
<dbReference type="AlphaFoldDB" id="E0TF81"/>
<evidence type="ECO:0000313" key="11">
    <source>
        <dbReference type="Proteomes" id="UP000001302"/>
    </source>
</evidence>
<reference evidence="11" key="1">
    <citation type="submission" date="2010-08" db="EMBL/GenBank/DDBJ databases">
        <title>Genome sequence of Parvularcula bermudensis HTCC2503.</title>
        <authorList>
            <person name="Kang D.-M."/>
            <person name="Oh H.-M."/>
            <person name="Cho J.-C."/>
        </authorList>
    </citation>
    <scope>NUCLEOTIDE SEQUENCE [LARGE SCALE GENOMIC DNA]</scope>
    <source>
        <strain evidence="11">ATCC BAA-594 / HTCC2503 / KCTC 12087</strain>
    </source>
</reference>
<dbReference type="Gene3D" id="1.10.510.10">
    <property type="entry name" value="Transferase(Phosphotransferase) domain 1"/>
    <property type="match status" value="1"/>
</dbReference>
<evidence type="ECO:0000256" key="6">
    <source>
        <dbReference type="ARBA" id="ARBA00022692"/>
    </source>
</evidence>
<keyword evidence="6" id="KW-0812">Transmembrane</keyword>
<keyword evidence="3" id="KW-1003">Cell membrane</keyword>
<dbReference type="SUPFAM" id="SSF56112">
    <property type="entry name" value="Protein kinase-like (PK-like)"/>
    <property type="match status" value="1"/>
</dbReference>
<evidence type="ECO:0000259" key="9">
    <source>
        <dbReference type="PROSITE" id="PS50011"/>
    </source>
</evidence>
<evidence type="ECO:0000313" key="10">
    <source>
        <dbReference type="EMBL" id="ADM08999.1"/>
    </source>
</evidence>
<dbReference type="PANTHER" id="PTHR10566:SF113">
    <property type="entry name" value="PROTEIN ACTIVITY OF BC1 COMPLEX KINASE 7, CHLOROPLASTIC"/>
    <property type="match status" value="1"/>
</dbReference>
<dbReference type="eggNOG" id="COG0661">
    <property type="taxonomic scope" value="Bacteria"/>
</dbReference>
<reference evidence="10 11" key="2">
    <citation type="journal article" date="2011" name="J. Bacteriol.">
        <title>Complete genome sequence of strain HTCC2503T of Parvularcula bermudensis, the type species of the order "Parvularculales" in the class Alphaproteobacteria.</title>
        <authorList>
            <person name="Oh H.M."/>
            <person name="Kang I."/>
            <person name="Vergin K.L."/>
            <person name="Kang D."/>
            <person name="Rhee K.H."/>
            <person name="Giovannoni S.J."/>
            <person name="Cho J.C."/>
        </authorList>
    </citation>
    <scope>NUCLEOTIDE SEQUENCE [LARGE SCALE GENOMIC DNA]</scope>
    <source>
        <strain evidence="11">ATCC BAA-594 / HTCC2503 / KCTC 12087</strain>
    </source>
</reference>
<dbReference type="NCBIfam" id="TIGR01982">
    <property type="entry name" value="UbiB"/>
    <property type="match status" value="1"/>
</dbReference>
<evidence type="ECO:0000256" key="1">
    <source>
        <dbReference type="ARBA" id="ARBA00005020"/>
    </source>
</evidence>
<dbReference type="GO" id="GO:0005524">
    <property type="term" value="F:ATP binding"/>
    <property type="evidence" value="ECO:0007669"/>
    <property type="project" value="InterPro"/>
</dbReference>
<name>E0TF81_PARBH</name>
<organism evidence="10 11">
    <name type="scientific">Parvularcula bermudensis (strain ATCC BAA-594 / HTCC2503 / KCTC 12087)</name>
    <dbReference type="NCBI Taxonomy" id="314260"/>
    <lineage>
        <taxon>Bacteria</taxon>
        <taxon>Pseudomonadati</taxon>
        <taxon>Pseudomonadota</taxon>
        <taxon>Alphaproteobacteria</taxon>
        <taxon>Parvularculales</taxon>
        <taxon>Parvularculaceae</taxon>
        <taxon>Parvularcula</taxon>
    </lineage>
</organism>
<keyword evidence="7" id="KW-1133">Transmembrane helix</keyword>
<evidence type="ECO:0000256" key="7">
    <source>
        <dbReference type="ARBA" id="ARBA00022989"/>
    </source>
</evidence>
<comment type="pathway">
    <text evidence="1">Cofactor biosynthesis; ubiquinone biosynthesis [regulation].</text>
</comment>
<dbReference type="KEGG" id="pbr:PB2503_04622"/>
<dbReference type="UniPathway" id="UPA00232"/>
<dbReference type="EMBL" id="CP002156">
    <property type="protein sequence ID" value="ADM08999.1"/>
    <property type="molecule type" value="Genomic_DNA"/>
</dbReference>
<accession>E0TF81</accession>
<dbReference type="HOGENOM" id="CLU_006533_0_0_5"/>
<dbReference type="PROSITE" id="PS50011">
    <property type="entry name" value="PROTEIN_KINASE_DOM"/>
    <property type="match status" value="1"/>
</dbReference>
<dbReference type="InterPro" id="IPR011009">
    <property type="entry name" value="Kinase-like_dom_sf"/>
</dbReference>
<feature type="domain" description="Protein kinase" evidence="9">
    <location>
        <begin position="124"/>
        <end position="505"/>
    </location>
</feature>
<evidence type="ECO:0000256" key="5">
    <source>
        <dbReference type="ARBA" id="ARBA00022688"/>
    </source>
</evidence>
<evidence type="ECO:0000256" key="4">
    <source>
        <dbReference type="ARBA" id="ARBA00022519"/>
    </source>
</evidence>
<comment type="similarity">
    <text evidence="2">Belongs to the protein kinase superfamily. ADCK protein kinase family.</text>
</comment>
<dbReference type="InterPro" id="IPR010232">
    <property type="entry name" value="UbiB"/>
</dbReference>
<dbReference type="InterPro" id="IPR000719">
    <property type="entry name" value="Prot_kinase_dom"/>
</dbReference>
<dbReference type="STRING" id="314260.PB2503_04622"/>
<dbReference type="InterPro" id="IPR004147">
    <property type="entry name" value="ABC1_dom"/>
</dbReference>
<dbReference type="InterPro" id="IPR050154">
    <property type="entry name" value="UbiB_kinase"/>
</dbReference>
<keyword evidence="8" id="KW-0472">Membrane</keyword>